<keyword evidence="8" id="KW-0325">Glycoprotein</keyword>
<evidence type="ECO:0000256" key="1">
    <source>
        <dbReference type="ARBA" id="ARBA00004651"/>
    </source>
</evidence>
<dbReference type="EMBL" id="JARQWQ010000021">
    <property type="protein sequence ID" value="KAK2564943.1"/>
    <property type="molecule type" value="Genomic_DNA"/>
</dbReference>
<dbReference type="InterPro" id="IPR013087">
    <property type="entry name" value="Znf_C2H2_type"/>
</dbReference>
<dbReference type="Pfam" id="PF00001">
    <property type="entry name" value="7tm_1"/>
    <property type="match status" value="1"/>
</dbReference>
<evidence type="ECO:0000256" key="7">
    <source>
        <dbReference type="ARBA" id="ARBA00023170"/>
    </source>
</evidence>
<dbReference type="GO" id="GO:0005886">
    <property type="term" value="C:plasma membrane"/>
    <property type="evidence" value="ECO:0007669"/>
    <property type="project" value="UniProtKB-SubCell"/>
</dbReference>
<dbReference type="Proteomes" id="UP001249851">
    <property type="component" value="Unassembled WGS sequence"/>
</dbReference>
<feature type="transmembrane region" description="Helical" evidence="10">
    <location>
        <begin position="283"/>
        <end position="305"/>
    </location>
</feature>
<evidence type="ECO:0000256" key="6">
    <source>
        <dbReference type="ARBA" id="ARBA00023136"/>
    </source>
</evidence>
<keyword evidence="4 10" id="KW-1133">Transmembrane helix</keyword>
<keyword evidence="3 10" id="KW-0812">Transmembrane</keyword>
<evidence type="ECO:0000313" key="12">
    <source>
        <dbReference type="EMBL" id="KAK2564943.1"/>
    </source>
</evidence>
<dbReference type="AlphaFoldDB" id="A0AAD9QP79"/>
<dbReference type="PROSITE" id="PS50262">
    <property type="entry name" value="G_PROTEIN_RECEP_F1_2"/>
    <property type="match status" value="1"/>
</dbReference>
<feature type="transmembrane region" description="Helical" evidence="10">
    <location>
        <begin position="368"/>
        <end position="390"/>
    </location>
</feature>
<keyword evidence="9" id="KW-0807">Transducer</keyword>
<evidence type="ECO:0000256" key="3">
    <source>
        <dbReference type="ARBA" id="ARBA00022692"/>
    </source>
</evidence>
<evidence type="ECO:0000256" key="4">
    <source>
        <dbReference type="ARBA" id="ARBA00022989"/>
    </source>
</evidence>
<comment type="subcellular location">
    <subcellularLocation>
        <location evidence="1">Cell membrane</location>
        <topology evidence="1">Multi-pass membrane protein</topology>
    </subcellularLocation>
</comment>
<dbReference type="CDD" id="cd00637">
    <property type="entry name" value="7tm_classA_rhodopsin-like"/>
    <property type="match status" value="1"/>
</dbReference>
<evidence type="ECO:0000259" key="11">
    <source>
        <dbReference type="PROSITE" id="PS50262"/>
    </source>
</evidence>
<sequence length="409" mass="46297">MPDGTSEKELIDSASFSKLNPNVNSELKTGESRPEIKLTLTISAPISFHIEMPDTLFWIFVSVVIIEATLICLGNAFTIFVFWRQRASLKKAYHLLVNLAIADLLVGASTLVRVAGKKILKRQPLIIGDLFSVFFCLFTTLSVLCLMTAGKMPSIKIRCNTCICEFPTQRSLKKHAEKKDHQLNFCGTKENYKQCAKWVGAIFPLIQFEMMTQYMLPKRLQSEMMKHTEFMVCIPQRAYAVLWPFRHRVARTRIYISGIALPWIGGLSSAILDFFLINGSVSFKSALSTIISLLFASLIVTLAAYMKVRKRLNSPHPLLEGQNRETVEQNVKLSKTLFVVIGLSFSFWLPTIILYTILAFCLNCANLYLLWLVTILSLANSVVNPFVYCYKMPAFKAAMKRLFLKNTGE</sequence>
<keyword evidence="13" id="KW-1185">Reference proteome</keyword>
<name>A0AAD9QP79_ACRCE</name>
<feature type="domain" description="G-protein coupled receptors family 1 profile" evidence="11">
    <location>
        <begin position="74"/>
        <end position="388"/>
    </location>
</feature>
<comment type="caution">
    <text evidence="12">The sequence shown here is derived from an EMBL/GenBank/DDBJ whole genome shotgun (WGS) entry which is preliminary data.</text>
</comment>
<reference evidence="12" key="1">
    <citation type="journal article" date="2023" name="G3 (Bethesda)">
        <title>Whole genome assembly and annotation of the endangered Caribbean coral Acropora cervicornis.</title>
        <authorList>
            <person name="Selwyn J.D."/>
            <person name="Vollmer S.V."/>
        </authorList>
    </citation>
    <scope>NUCLEOTIDE SEQUENCE</scope>
    <source>
        <strain evidence="12">K2</strain>
    </source>
</reference>
<dbReference type="PANTHER" id="PTHR24246:SF27">
    <property type="entry name" value="ADENOSINE RECEPTOR, ISOFORM A"/>
    <property type="match status" value="1"/>
</dbReference>
<accession>A0AAD9QP79</accession>
<proteinExistence type="predicted"/>
<dbReference type="InterPro" id="IPR000276">
    <property type="entry name" value="GPCR_Rhodpsn"/>
</dbReference>
<reference evidence="12" key="2">
    <citation type="journal article" date="2023" name="Science">
        <title>Genomic signatures of disease resistance in endangered staghorn corals.</title>
        <authorList>
            <person name="Vollmer S.V."/>
            <person name="Selwyn J.D."/>
            <person name="Despard B.A."/>
            <person name="Roesel C.L."/>
        </authorList>
    </citation>
    <scope>NUCLEOTIDE SEQUENCE</scope>
    <source>
        <strain evidence="12">K2</strain>
    </source>
</reference>
<keyword evidence="2" id="KW-1003">Cell membrane</keyword>
<dbReference type="GO" id="GO:0004930">
    <property type="term" value="F:G protein-coupled receptor activity"/>
    <property type="evidence" value="ECO:0007669"/>
    <property type="project" value="UniProtKB-KW"/>
</dbReference>
<gene>
    <name evidence="12" type="ORF">P5673_011652</name>
</gene>
<evidence type="ECO:0000313" key="13">
    <source>
        <dbReference type="Proteomes" id="UP001249851"/>
    </source>
</evidence>
<evidence type="ECO:0000256" key="5">
    <source>
        <dbReference type="ARBA" id="ARBA00023040"/>
    </source>
</evidence>
<dbReference type="Gene3D" id="1.20.1070.10">
    <property type="entry name" value="Rhodopsin 7-helix transmembrane proteins"/>
    <property type="match status" value="1"/>
</dbReference>
<evidence type="ECO:0000256" key="10">
    <source>
        <dbReference type="SAM" id="Phobius"/>
    </source>
</evidence>
<dbReference type="PRINTS" id="PR00237">
    <property type="entry name" value="GPCRRHODOPSN"/>
</dbReference>
<evidence type="ECO:0000256" key="9">
    <source>
        <dbReference type="ARBA" id="ARBA00023224"/>
    </source>
</evidence>
<feature type="transmembrane region" description="Helical" evidence="10">
    <location>
        <begin position="57"/>
        <end position="83"/>
    </location>
</feature>
<dbReference type="InterPro" id="IPR017452">
    <property type="entry name" value="GPCR_Rhodpsn_7TM"/>
</dbReference>
<feature type="transmembrane region" description="Helical" evidence="10">
    <location>
        <begin position="126"/>
        <end position="149"/>
    </location>
</feature>
<dbReference type="SUPFAM" id="SSF81321">
    <property type="entry name" value="Family A G protein-coupled receptor-like"/>
    <property type="match status" value="2"/>
</dbReference>
<dbReference type="PANTHER" id="PTHR24246">
    <property type="entry name" value="OLFACTORY RECEPTOR AND ADENOSINE RECEPTOR"/>
    <property type="match status" value="1"/>
</dbReference>
<feature type="transmembrane region" description="Helical" evidence="10">
    <location>
        <begin position="337"/>
        <end position="362"/>
    </location>
</feature>
<feature type="transmembrane region" description="Helical" evidence="10">
    <location>
        <begin position="254"/>
        <end position="277"/>
    </location>
</feature>
<organism evidence="12 13">
    <name type="scientific">Acropora cervicornis</name>
    <name type="common">Staghorn coral</name>
    <dbReference type="NCBI Taxonomy" id="6130"/>
    <lineage>
        <taxon>Eukaryota</taxon>
        <taxon>Metazoa</taxon>
        <taxon>Cnidaria</taxon>
        <taxon>Anthozoa</taxon>
        <taxon>Hexacorallia</taxon>
        <taxon>Scleractinia</taxon>
        <taxon>Astrocoeniina</taxon>
        <taxon>Acroporidae</taxon>
        <taxon>Acropora</taxon>
    </lineage>
</organism>
<keyword evidence="7 12" id="KW-0675">Receptor</keyword>
<feature type="transmembrane region" description="Helical" evidence="10">
    <location>
        <begin position="95"/>
        <end position="114"/>
    </location>
</feature>
<evidence type="ECO:0000256" key="8">
    <source>
        <dbReference type="ARBA" id="ARBA00023180"/>
    </source>
</evidence>
<evidence type="ECO:0000256" key="2">
    <source>
        <dbReference type="ARBA" id="ARBA00022475"/>
    </source>
</evidence>
<dbReference type="PROSITE" id="PS00028">
    <property type="entry name" value="ZINC_FINGER_C2H2_1"/>
    <property type="match status" value="1"/>
</dbReference>
<keyword evidence="6 10" id="KW-0472">Membrane</keyword>
<protein>
    <submittedName>
        <fullName evidence="12">Adenosine receptor A2a</fullName>
    </submittedName>
</protein>
<keyword evidence="5" id="KW-0297">G-protein coupled receptor</keyword>